<evidence type="ECO:0000313" key="2">
    <source>
        <dbReference type="EMBL" id="MPC37203.1"/>
    </source>
</evidence>
<dbReference type="Proteomes" id="UP000324222">
    <property type="component" value="Unassembled WGS sequence"/>
</dbReference>
<proteinExistence type="predicted"/>
<sequence>MPRPGRGVSHTTFTNPLTRGTPGPRLPPGRPTAFTRRHASATRPWWLAVLQVCVSVEVSVRGVAAVSGRHSDGGCSCGSCPSTVVHCQCLSVPTAARLYCCTRATRPGVTASRRFSTTTASVCDRFCHFVLMTIEIACLELLFSQPSL</sequence>
<keyword evidence="3" id="KW-1185">Reference proteome</keyword>
<organism evidence="2 3">
    <name type="scientific">Portunus trituberculatus</name>
    <name type="common">Swimming crab</name>
    <name type="synonym">Neptunus trituberculatus</name>
    <dbReference type="NCBI Taxonomy" id="210409"/>
    <lineage>
        <taxon>Eukaryota</taxon>
        <taxon>Metazoa</taxon>
        <taxon>Ecdysozoa</taxon>
        <taxon>Arthropoda</taxon>
        <taxon>Crustacea</taxon>
        <taxon>Multicrustacea</taxon>
        <taxon>Malacostraca</taxon>
        <taxon>Eumalacostraca</taxon>
        <taxon>Eucarida</taxon>
        <taxon>Decapoda</taxon>
        <taxon>Pleocyemata</taxon>
        <taxon>Brachyura</taxon>
        <taxon>Eubrachyura</taxon>
        <taxon>Portunoidea</taxon>
        <taxon>Portunidae</taxon>
        <taxon>Portuninae</taxon>
        <taxon>Portunus</taxon>
    </lineage>
</organism>
<evidence type="ECO:0000256" key="1">
    <source>
        <dbReference type="SAM" id="MobiDB-lite"/>
    </source>
</evidence>
<name>A0A5B7EWF0_PORTR</name>
<evidence type="ECO:0000313" key="3">
    <source>
        <dbReference type="Proteomes" id="UP000324222"/>
    </source>
</evidence>
<comment type="caution">
    <text evidence="2">The sequence shown here is derived from an EMBL/GenBank/DDBJ whole genome shotgun (WGS) entry which is preliminary data.</text>
</comment>
<dbReference type="AlphaFoldDB" id="A0A5B7EWF0"/>
<gene>
    <name evidence="2" type="ORF">E2C01_030676</name>
</gene>
<reference evidence="2 3" key="1">
    <citation type="submission" date="2019-05" db="EMBL/GenBank/DDBJ databases">
        <title>Another draft genome of Portunus trituberculatus and its Hox gene families provides insights of decapod evolution.</title>
        <authorList>
            <person name="Jeong J.-H."/>
            <person name="Song I."/>
            <person name="Kim S."/>
            <person name="Choi T."/>
            <person name="Kim D."/>
            <person name="Ryu S."/>
            <person name="Kim W."/>
        </authorList>
    </citation>
    <scope>NUCLEOTIDE SEQUENCE [LARGE SCALE GENOMIC DNA]</scope>
    <source>
        <tissue evidence="2">Muscle</tissue>
    </source>
</reference>
<protein>
    <submittedName>
        <fullName evidence="2">Uncharacterized protein</fullName>
    </submittedName>
</protein>
<feature type="region of interest" description="Disordered" evidence="1">
    <location>
        <begin position="1"/>
        <end position="34"/>
    </location>
</feature>
<accession>A0A5B7EWF0</accession>
<dbReference type="EMBL" id="VSRR010003715">
    <property type="protein sequence ID" value="MPC37203.1"/>
    <property type="molecule type" value="Genomic_DNA"/>
</dbReference>